<evidence type="ECO:0000256" key="8">
    <source>
        <dbReference type="ARBA" id="ARBA00041137"/>
    </source>
</evidence>
<dbReference type="EMBL" id="OZ020111">
    <property type="protein sequence ID" value="CAK9264165.1"/>
    <property type="molecule type" value="Genomic_DNA"/>
</dbReference>
<gene>
    <name evidence="11" type="ORF">CSSPJE1EN1_LOCUS9643</name>
</gene>
<keyword evidence="2" id="KW-0285">Flavoprotein</keyword>
<evidence type="ECO:0000313" key="12">
    <source>
        <dbReference type="Proteomes" id="UP001497444"/>
    </source>
</evidence>
<organism evidence="11 12">
    <name type="scientific">Sphagnum jensenii</name>
    <dbReference type="NCBI Taxonomy" id="128206"/>
    <lineage>
        <taxon>Eukaryota</taxon>
        <taxon>Viridiplantae</taxon>
        <taxon>Streptophyta</taxon>
        <taxon>Embryophyta</taxon>
        <taxon>Bryophyta</taxon>
        <taxon>Sphagnophytina</taxon>
        <taxon>Sphagnopsida</taxon>
        <taxon>Sphagnales</taxon>
        <taxon>Sphagnaceae</taxon>
        <taxon>Sphagnum</taxon>
    </lineage>
</organism>
<keyword evidence="4" id="KW-0560">Oxidoreductase</keyword>
<keyword evidence="12" id="KW-1185">Reference proteome</keyword>
<dbReference type="InterPro" id="IPR036188">
    <property type="entry name" value="FAD/NAD-bd_sf"/>
</dbReference>
<dbReference type="PANTHER" id="PTHR43104:SF2">
    <property type="entry name" value="L-2-HYDROXYGLUTARATE DEHYDROGENASE, MITOCHONDRIAL"/>
    <property type="match status" value="1"/>
</dbReference>
<dbReference type="Pfam" id="PF01266">
    <property type="entry name" value="DAO"/>
    <property type="match status" value="1"/>
</dbReference>
<name>A0ABP0WFJ8_9BRYO</name>
<dbReference type="SUPFAM" id="SSF51905">
    <property type="entry name" value="FAD/NAD(P)-binding domain"/>
    <property type="match status" value="1"/>
</dbReference>
<evidence type="ECO:0000256" key="6">
    <source>
        <dbReference type="ARBA" id="ARBA00037941"/>
    </source>
</evidence>
<evidence type="ECO:0000256" key="7">
    <source>
        <dbReference type="ARBA" id="ARBA00038878"/>
    </source>
</evidence>
<comment type="cofactor">
    <cofactor evidence="1">
        <name>FAD</name>
        <dbReference type="ChEBI" id="CHEBI:57692"/>
    </cofactor>
</comment>
<evidence type="ECO:0000256" key="3">
    <source>
        <dbReference type="ARBA" id="ARBA00022827"/>
    </source>
</evidence>
<keyword evidence="3" id="KW-0274">FAD</keyword>
<evidence type="ECO:0000313" key="11">
    <source>
        <dbReference type="EMBL" id="CAK9264165.1"/>
    </source>
</evidence>
<proteinExistence type="inferred from homology"/>
<evidence type="ECO:0000256" key="1">
    <source>
        <dbReference type="ARBA" id="ARBA00001974"/>
    </source>
</evidence>
<feature type="domain" description="FAD dependent oxidoreductase" evidence="10">
    <location>
        <begin position="109"/>
        <end position="152"/>
    </location>
</feature>
<reference evidence="11" key="1">
    <citation type="submission" date="2024-02" db="EMBL/GenBank/DDBJ databases">
        <authorList>
            <consortium name="ELIXIR-Norway"/>
            <consortium name="Elixir Norway"/>
        </authorList>
    </citation>
    <scope>NUCLEOTIDE SEQUENCE</scope>
</reference>
<dbReference type="EC" id="1.1.99.2" evidence="7"/>
<evidence type="ECO:0000256" key="9">
    <source>
        <dbReference type="SAM" id="MobiDB-lite"/>
    </source>
</evidence>
<comment type="catalytic activity">
    <reaction evidence="5">
        <text>(S)-2-hydroxyglutarate + A = 2-oxoglutarate + AH2</text>
        <dbReference type="Rhea" id="RHEA:21252"/>
        <dbReference type="ChEBI" id="CHEBI:13193"/>
        <dbReference type="ChEBI" id="CHEBI:16782"/>
        <dbReference type="ChEBI" id="CHEBI:16810"/>
        <dbReference type="ChEBI" id="CHEBI:17499"/>
        <dbReference type="EC" id="1.1.99.2"/>
    </reaction>
</comment>
<evidence type="ECO:0000256" key="4">
    <source>
        <dbReference type="ARBA" id="ARBA00023002"/>
    </source>
</evidence>
<evidence type="ECO:0000256" key="2">
    <source>
        <dbReference type="ARBA" id="ARBA00022630"/>
    </source>
</evidence>
<feature type="compositionally biased region" description="Low complexity" evidence="9">
    <location>
        <begin position="51"/>
        <end position="67"/>
    </location>
</feature>
<sequence>MGVADKLARNGVSDNVRRILQAHYCRGDKSSSWDVVLSRPNNSQDRNADNSRLVSPRGSSSSLSLSGRRTLRTKMMMGEITKGAMERFGSGRRWSSNTRGDFIVGGEADVAIVGAGIVGLATAREIVLRFPQTKVVVVEKEPDIVAHQTSHNR</sequence>
<dbReference type="InterPro" id="IPR006076">
    <property type="entry name" value="FAD-dep_OxRdtase"/>
</dbReference>
<dbReference type="PANTHER" id="PTHR43104">
    <property type="entry name" value="L-2-HYDROXYGLUTARATE DEHYDROGENASE, MITOCHONDRIAL"/>
    <property type="match status" value="1"/>
</dbReference>
<dbReference type="Proteomes" id="UP001497444">
    <property type="component" value="Chromosome 16"/>
</dbReference>
<protein>
    <recommendedName>
        <fullName evidence="8">L-2-hydroxyglutarate dehydrogenase, mitochondrial</fullName>
        <ecNumber evidence="7">1.1.99.2</ecNumber>
    </recommendedName>
</protein>
<dbReference type="Gene3D" id="3.50.50.60">
    <property type="entry name" value="FAD/NAD(P)-binding domain"/>
    <property type="match status" value="1"/>
</dbReference>
<feature type="region of interest" description="Disordered" evidence="9">
    <location>
        <begin position="38"/>
        <end position="67"/>
    </location>
</feature>
<accession>A0ABP0WFJ8</accession>
<evidence type="ECO:0000256" key="5">
    <source>
        <dbReference type="ARBA" id="ARBA00036066"/>
    </source>
</evidence>
<evidence type="ECO:0000259" key="10">
    <source>
        <dbReference type="Pfam" id="PF01266"/>
    </source>
</evidence>
<comment type="similarity">
    <text evidence="6">Belongs to the L2HGDH family.</text>
</comment>